<dbReference type="PANTHER" id="PTHR45339:SF5">
    <property type="entry name" value="HISTIDINE KINASE"/>
    <property type="match status" value="1"/>
</dbReference>
<dbReference type="PRINTS" id="PR00344">
    <property type="entry name" value="BCTRLSENSOR"/>
</dbReference>
<feature type="domain" description="Histidine kinase" evidence="8">
    <location>
        <begin position="378"/>
        <end position="598"/>
    </location>
</feature>
<dbReference type="InterPro" id="IPR011006">
    <property type="entry name" value="CheY-like_superfamily"/>
</dbReference>
<evidence type="ECO:0000259" key="8">
    <source>
        <dbReference type="PROSITE" id="PS50109"/>
    </source>
</evidence>
<dbReference type="InterPro" id="IPR036097">
    <property type="entry name" value="HisK_dim/P_sf"/>
</dbReference>
<dbReference type="Pfam" id="PF13181">
    <property type="entry name" value="TPR_8"/>
    <property type="match status" value="2"/>
</dbReference>
<accession>A0ABT0YXA6</accession>
<dbReference type="PROSITE" id="PS50110">
    <property type="entry name" value="RESPONSE_REGULATORY"/>
    <property type="match status" value="1"/>
</dbReference>
<evidence type="ECO:0000256" key="3">
    <source>
        <dbReference type="ARBA" id="ARBA00022553"/>
    </source>
</evidence>
<dbReference type="SMART" id="SM00387">
    <property type="entry name" value="HATPase_c"/>
    <property type="match status" value="1"/>
</dbReference>
<protein>
    <recommendedName>
        <fullName evidence="2">histidine kinase</fullName>
        <ecNumber evidence="2">2.7.13.3</ecNumber>
    </recommendedName>
</protein>
<dbReference type="Gene3D" id="3.40.50.2300">
    <property type="match status" value="1"/>
</dbReference>
<dbReference type="InterPro" id="IPR036890">
    <property type="entry name" value="HATPase_C_sf"/>
</dbReference>
<dbReference type="Gene3D" id="3.30.565.10">
    <property type="entry name" value="Histidine kinase-like ATPase, C-terminal domain"/>
    <property type="match status" value="1"/>
</dbReference>
<keyword evidence="6" id="KW-0175">Coiled coil</keyword>
<dbReference type="CDD" id="cd17546">
    <property type="entry name" value="REC_hyHK_CKI1_RcsC-like"/>
    <property type="match status" value="1"/>
</dbReference>
<dbReference type="SUPFAM" id="SSF55874">
    <property type="entry name" value="ATPase domain of HSP90 chaperone/DNA topoisomerase II/histidine kinase"/>
    <property type="match status" value="1"/>
</dbReference>
<keyword evidence="5" id="KW-0802">TPR repeat</keyword>
<evidence type="ECO:0000259" key="9">
    <source>
        <dbReference type="PROSITE" id="PS50110"/>
    </source>
</evidence>
<dbReference type="Pfam" id="PF00072">
    <property type="entry name" value="Response_reg"/>
    <property type="match status" value="1"/>
</dbReference>
<dbReference type="SUPFAM" id="SSF47384">
    <property type="entry name" value="Homodimeric domain of signal transducing histidine kinase"/>
    <property type="match status" value="1"/>
</dbReference>
<dbReference type="Gene3D" id="1.10.287.130">
    <property type="match status" value="1"/>
</dbReference>
<dbReference type="InterPro" id="IPR003661">
    <property type="entry name" value="HisK_dim/P_dom"/>
</dbReference>
<keyword evidence="3 4" id="KW-0597">Phosphoprotein</keyword>
<evidence type="ECO:0000256" key="2">
    <source>
        <dbReference type="ARBA" id="ARBA00012438"/>
    </source>
</evidence>
<dbReference type="PROSITE" id="PS50005">
    <property type="entry name" value="TPR"/>
    <property type="match status" value="1"/>
</dbReference>
<proteinExistence type="predicted"/>
<evidence type="ECO:0000313" key="10">
    <source>
        <dbReference type="EMBL" id="MCM8568103.1"/>
    </source>
</evidence>
<feature type="coiled-coil region" evidence="6">
    <location>
        <begin position="285"/>
        <end position="371"/>
    </location>
</feature>
<sequence length="744" mass="86540">MKKNYFFYLPVFFLLWNISLAQDSNSISRDTLNALLDSIEESIKEYNYEKAIEDSHSLINLAKDADDQYFVAKAYNNLGHVYLDLDDRARARRNYTLGLEYAQKCSNDTILMRSYNNLGNIYSEMPETQTKGINYYNKVIKLAEKINDPVESVVPKANIGWTYLDNGQFEKAYPYINESLKTVDSTKESYTRKERLDYLYSQLYMLHGRYYSHKKEYDTATYYFENSIRLAEEDSLILPAAEAYYEYAEMLEQKGDFEKAYLAQEKYTEYNSKIFESKKLRQMEIANARFNLNEYRRNLELAEREQEYQEEIIEKSKEKVIIMVLSSLGLIFILVFLHKVNRDRQNLISKLRDKNKQYKEAKDEAEKLSRLKTRFFSTVSHEIRTPLYGVIGLTSLLLEDKSLKKHQGDLRSLKFSADYLLALINDVLQMNKMESNEVKLENVSFKLKDLMKSIVNSFEFTRLQNKNEIHLDIDENIPPFLIGDSVRLSQVLMNLVGNAMKFTERGTICIVTRQIERDEEYSKIYFEVEDNGPGIPESKKKVIFEEFSQLNNSNYSYQGTGLGLPIVKRLLRLFNSKIRLDSKEGEGATFSFTINFKIDNSKKELPKIKQEVFASSNSSRKILVVDDNRINQVVTKRVLTKKDFKCTVAGDGEKAIQLARTNDFDLILMDVNMPGISGLEASKEIRKFNKEIPILALTAVEVEEIREEILAAGMSDIIVKPYDVQQFYQVVYKYLSLKSLPEEV</sequence>
<dbReference type="Pfam" id="PF02518">
    <property type="entry name" value="HATPase_c"/>
    <property type="match status" value="1"/>
</dbReference>
<dbReference type="Proteomes" id="UP001155077">
    <property type="component" value="Unassembled WGS sequence"/>
</dbReference>
<feature type="modified residue" description="4-aspartylphosphate" evidence="4">
    <location>
        <position position="670"/>
    </location>
</feature>
<dbReference type="SMART" id="SM00028">
    <property type="entry name" value="TPR"/>
    <property type="match status" value="5"/>
</dbReference>
<dbReference type="InterPro" id="IPR001789">
    <property type="entry name" value="Sig_transdc_resp-reg_receiver"/>
</dbReference>
<dbReference type="InterPro" id="IPR003594">
    <property type="entry name" value="HATPase_dom"/>
</dbReference>
<dbReference type="EMBL" id="JAMSCK010000001">
    <property type="protein sequence ID" value="MCM8568103.1"/>
    <property type="molecule type" value="Genomic_DNA"/>
</dbReference>
<reference evidence="10" key="1">
    <citation type="submission" date="2022-06" db="EMBL/GenBank/DDBJ databases">
        <title>Gramella sediminis sp. nov., isolated from deep-sea sediment of the Indian Ocean.</title>
        <authorList>
            <person name="Yang L."/>
        </authorList>
    </citation>
    <scope>NUCLEOTIDE SEQUENCE</scope>
    <source>
        <strain evidence="10">HMD3159</strain>
    </source>
</reference>
<dbReference type="PANTHER" id="PTHR45339">
    <property type="entry name" value="HYBRID SIGNAL TRANSDUCTION HISTIDINE KINASE J"/>
    <property type="match status" value="1"/>
</dbReference>
<evidence type="ECO:0000256" key="7">
    <source>
        <dbReference type="SAM" id="SignalP"/>
    </source>
</evidence>
<dbReference type="Gene3D" id="1.25.40.10">
    <property type="entry name" value="Tetratricopeptide repeat domain"/>
    <property type="match status" value="2"/>
</dbReference>
<dbReference type="SMART" id="SM00388">
    <property type="entry name" value="HisKA"/>
    <property type="match status" value="1"/>
</dbReference>
<dbReference type="InterPro" id="IPR019734">
    <property type="entry name" value="TPR_rpt"/>
</dbReference>
<gene>
    <name evidence="10" type="ORF">NE848_01865</name>
</gene>
<feature type="repeat" description="TPR" evidence="5">
    <location>
        <begin position="201"/>
        <end position="234"/>
    </location>
</feature>
<feature type="domain" description="Response regulatory" evidence="9">
    <location>
        <begin position="621"/>
        <end position="735"/>
    </location>
</feature>
<name>A0ABT0YXA6_9FLAO</name>
<comment type="catalytic activity">
    <reaction evidence="1">
        <text>ATP + protein L-histidine = ADP + protein N-phospho-L-histidine.</text>
        <dbReference type="EC" id="2.7.13.3"/>
    </reaction>
</comment>
<dbReference type="SMART" id="SM00448">
    <property type="entry name" value="REC"/>
    <property type="match status" value="1"/>
</dbReference>
<evidence type="ECO:0000256" key="1">
    <source>
        <dbReference type="ARBA" id="ARBA00000085"/>
    </source>
</evidence>
<feature type="chain" id="PRO_5045602248" description="histidine kinase" evidence="7">
    <location>
        <begin position="22"/>
        <end position="744"/>
    </location>
</feature>
<evidence type="ECO:0000256" key="5">
    <source>
        <dbReference type="PROSITE-ProRule" id="PRU00339"/>
    </source>
</evidence>
<dbReference type="CDD" id="cd16922">
    <property type="entry name" value="HATPase_EvgS-ArcB-TorS-like"/>
    <property type="match status" value="1"/>
</dbReference>
<keyword evidence="11" id="KW-1185">Reference proteome</keyword>
<comment type="caution">
    <text evidence="10">The sequence shown here is derived from an EMBL/GenBank/DDBJ whole genome shotgun (WGS) entry which is preliminary data.</text>
</comment>
<feature type="signal peptide" evidence="7">
    <location>
        <begin position="1"/>
        <end position="21"/>
    </location>
</feature>
<organism evidence="10 11">
    <name type="scientific">Gramella jeungdoensis</name>
    <dbReference type="NCBI Taxonomy" id="708091"/>
    <lineage>
        <taxon>Bacteria</taxon>
        <taxon>Pseudomonadati</taxon>
        <taxon>Bacteroidota</taxon>
        <taxon>Flavobacteriia</taxon>
        <taxon>Flavobacteriales</taxon>
        <taxon>Flavobacteriaceae</taxon>
        <taxon>Christiangramia</taxon>
    </lineage>
</organism>
<dbReference type="PROSITE" id="PS50109">
    <property type="entry name" value="HIS_KIN"/>
    <property type="match status" value="1"/>
</dbReference>
<dbReference type="InterPro" id="IPR011990">
    <property type="entry name" value="TPR-like_helical_dom_sf"/>
</dbReference>
<evidence type="ECO:0000313" key="11">
    <source>
        <dbReference type="Proteomes" id="UP001155077"/>
    </source>
</evidence>
<evidence type="ECO:0000256" key="6">
    <source>
        <dbReference type="SAM" id="Coils"/>
    </source>
</evidence>
<dbReference type="CDD" id="cd00082">
    <property type="entry name" value="HisKA"/>
    <property type="match status" value="1"/>
</dbReference>
<dbReference type="InterPro" id="IPR004358">
    <property type="entry name" value="Sig_transdc_His_kin-like_C"/>
</dbReference>
<dbReference type="SUPFAM" id="SSF48452">
    <property type="entry name" value="TPR-like"/>
    <property type="match status" value="1"/>
</dbReference>
<evidence type="ECO:0000256" key="4">
    <source>
        <dbReference type="PROSITE-ProRule" id="PRU00169"/>
    </source>
</evidence>
<dbReference type="Pfam" id="PF00512">
    <property type="entry name" value="HisKA"/>
    <property type="match status" value="1"/>
</dbReference>
<dbReference type="InterPro" id="IPR005467">
    <property type="entry name" value="His_kinase_dom"/>
</dbReference>
<dbReference type="SUPFAM" id="SSF52172">
    <property type="entry name" value="CheY-like"/>
    <property type="match status" value="1"/>
</dbReference>
<dbReference type="RefSeq" id="WP_252110507.1">
    <property type="nucleotide sequence ID" value="NZ_JAMSCK010000001.1"/>
</dbReference>
<dbReference type="EC" id="2.7.13.3" evidence="2"/>
<keyword evidence="7" id="KW-0732">Signal</keyword>